<dbReference type="EMBL" id="PRFA01000014">
    <property type="protein sequence ID" value="PWU97840.1"/>
    <property type="molecule type" value="Genomic_DNA"/>
</dbReference>
<dbReference type="VEuPathDB" id="TriTrypDB:TcBrA4_0014240"/>
<dbReference type="GO" id="GO:0005759">
    <property type="term" value="C:mitochondrial matrix"/>
    <property type="evidence" value="ECO:0007669"/>
    <property type="project" value="TreeGrafter"/>
</dbReference>
<dbReference type="VEuPathDB" id="TriTrypDB:TcCL_ESM04162"/>
<dbReference type="VEuPathDB" id="TriTrypDB:BCY84_11167"/>
<evidence type="ECO:0000313" key="3">
    <source>
        <dbReference type="EMBL" id="PWU97840.1"/>
    </source>
</evidence>
<dbReference type="GO" id="GO:0035770">
    <property type="term" value="C:ribonucleoprotein granule"/>
    <property type="evidence" value="ECO:0007669"/>
    <property type="project" value="TreeGrafter"/>
</dbReference>
<dbReference type="GO" id="GO:0044528">
    <property type="term" value="P:regulation of mitochondrial mRNA stability"/>
    <property type="evidence" value="ECO:0007669"/>
    <property type="project" value="TreeGrafter"/>
</dbReference>
<dbReference type="VEuPathDB" id="TriTrypDB:TCSYLVIO_004775"/>
<dbReference type="VEuPathDB" id="TriTrypDB:TcG_00431"/>
<dbReference type="CDD" id="cd23735">
    <property type="entry name" value="RESC6-like"/>
    <property type="match status" value="1"/>
</dbReference>
<dbReference type="PANTHER" id="PTHR21228:SF40">
    <property type="entry name" value="LD45607P"/>
    <property type="match status" value="1"/>
</dbReference>
<dbReference type="InterPro" id="IPR058917">
    <property type="entry name" value="RESC6_dom"/>
</dbReference>
<evidence type="ECO:0000259" key="2">
    <source>
        <dbReference type="Pfam" id="PF26188"/>
    </source>
</evidence>
<dbReference type="GO" id="GO:0003723">
    <property type="term" value="F:RNA binding"/>
    <property type="evidence" value="ECO:0007669"/>
    <property type="project" value="TreeGrafter"/>
</dbReference>
<dbReference type="GO" id="GO:0000963">
    <property type="term" value="P:mitochondrial RNA processing"/>
    <property type="evidence" value="ECO:0007669"/>
    <property type="project" value="TreeGrafter"/>
</dbReference>
<sequence length="1051" mass="116340">MYLYMHPTRWSRQPRFLGVFRTLPLFTSSRLLVTGRANTITSISPSHFNPTGVGALHHSKRFASTKLARIYTMELNKARSDYRRTPTRTQQEECLRNVTGTPLHLIQGLDGKTVAHCLSTLVVLDAPRDLALLHDCAVWLSVHPDSFSPHSFAQSLYSLVCLEYPDTATVVRSVQDRLLAAANEMAPSSLCMILASVLTATAGADCVTQGPVDLSDKLSDRLLRVVNDGLGLTEKVMIAVALGKLSGRASTSSVISSHVVSQLSAAVWVSIPGAELAVVSLADLVGLLSAAHTAPNSIREVVERALLDELKVRVEKEPLVSARSAILMARALKLFLKNENPSAKPLCGKMQVAIEAYIGSEAATLDTATKLLTELVDIEEGPFDSIPSSLLRYLVKAINERREKWNSESVHVVLRVFNKIDLFRADAQALATQCVDFIQAKFTTGAPVDAGEVAALLVEGIVDPHAEVLASVVAGNISRWSVPSVLTFLRAASEVSGKPTRAIMRDVASKLVPYIEKATAAQVAAVISSFGRARVRNDVFCAAITNRATALSSELTLHQVSTILGGLASVEYRDTKLFVDLAPLVIAQAPTADATLTANLLAAYSKMLIWNFRVIWSLAERAVVIYEQFSIPQTLAVVMSLNRMDVQHQDLMNALLQQVMRHASENAKLSLTETVMILSAFSRSGVWDAVFFENLGKRIVKDQQQLTPDELAETLMSFARVGLTQYNIFEELTLRALAMAPASPLMPLAHIAVAYAIVGCRHEELFSIIADRFVNQKADVPAVTIASLLSAFASIGIRNDRLFIESIPRVRHVGQYGTPKDITNVVYAYAKVGLWHYKLFVRLADRAIQLRGEFRCDHVARLLEAYARVEMRYEKLFVEFSPRIQTIAHLLTAGEVTKIVSAYAKVRIPDVGVFNACGDRAVTVVDTFELDEAQQVLTAFRKTRNNHDGLMASFTKRFPEAVAAIPPMEEKRWWRIQRHLPRPPLPARRKKRMKLRERASVLLARKERSYGGSEFICFFMLFACVCVCRSLVTFNDFYFLFNFRCCCFCWL</sequence>
<reference evidence="3 4" key="1">
    <citation type="journal article" date="2018" name="Microb. Genom.">
        <title>Expanding an expanded genome: long-read sequencing of Trypanosoma cruzi.</title>
        <authorList>
            <person name="Berna L."/>
            <person name="Rodriguez M."/>
            <person name="Chiribao M.L."/>
            <person name="Parodi-Talice A."/>
            <person name="Pita S."/>
            <person name="Rijo G."/>
            <person name="Alvarez-Valin F."/>
            <person name="Robello C."/>
        </authorList>
    </citation>
    <scope>NUCLEOTIDE SEQUENCE [LARGE SCALE GENOMIC DNA]</scope>
    <source>
        <strain evidence="3 4">Dm28c</strain>
    </source>
</reference>
<dbReference type="VEuPathDB" id="TriTrypDB:TCDM_02875"/>
<gene>
    <name evidence="3" type="ORF">C4B63_14g200</name>
</gene>
<dbReference type="Proteomes" id="UP000246121">
    <property type="component" value="Unassembled WGS sequence"/>
</dbReference>
<dbReference type="VEuPathDB" id="TriTrypDB:ECC02_000600"/>
<keyword evidence="1" id="KW-1133">Transmembrane helix</keyword>
<dbReference type="VEuPathDB" id="TriTrypDB:TcYC6_0065220"/>
<protein>
    <recommendedName>
        <fullName evidence="2">RNA-editing substrate-binding complex 6 protein domain-containing protein</fullName>
    </recommendedName>
</protein>
<organism evidence="3 4">
    <name type="scientific">Trypanosoma cruzi</name>
    <dbReference type="NCBI Taxonomy" id="5693"/>
    <lineage>
        <taxon>Eukaryota</taxon>
        <taxon>Discoba</taxon>
        <taxon>Euglenozoa</taxon>
        <taxon>Kinetoplastea</taxon>
        <taxon>Metakinetoplastina</taxon>
        <taxon>Trypanosomatida</taxon>
        <taxon>Trypanosomatidae</taxon>
        <taxon>Trypanosoma</taxon>
        <taxon>Schizotrypanum</taxon>
    </lineage>
</organism>
<dbReference type="VEuPathDB" id="TriTrypDB:C3747_33g234"/>
<comment type="caution">
    <text evidence="3">The sequence shown here is derived from an EMBL/GenBank/DDBJ whole genome shotgun (WGS) entry which is preliminary data.</text>
</comment>
<dbReference type="VEuPathDB" id="TriTrypDB:Tc_MARK_3529"/>
<dbReference type="AlphaFoldDB" id="A0A2V2VNE2"/>
<feature type="domain" description="RNA-editing substrate-binding complex 6 protein" evidence="2">
    <location>
        <begin position="672"/>
        <end position="908"/>
    </location>
</feature>
<accession>A0A2V2VNE2</accession>
<evidence type="ECO:0000313" key="4">
    <source>
        <dbReference type="Proteomes" id="UP000246121"/>
    </source>
</evidence>
<dbReference type="Pfam" id="PF26188">
    <property type="entry name" value="RESC6"/>
    <property type="match status" value="2"/>
</dbReference>
<dbReference type="VEuPathDB" id="TriTrypDB:C4B63_14g200"/>
<evidence type="ECO:0000256" key="1">
    <source>
        <dbReference type="SAM" id="Phobius"/>
    </source>
</evidence>
<keyword evidence="1" id="KW-0812">Transmembrane</keyword>
<dbReference type="VEuPathDB" id="TriTrypDB:TcCLB.504103.20"/>
<feature type="transmembrane region" description="Helical" evidence="1">
    <location>
        <begin position="1015"/>
        <end position="1034"/>
    </location>
</feature>
<proteinExistence type="predicted"/>
<feature type="domain" description="RNA-editing substrate-binding complex 6 protein" evidence="2">
    <location>
        <begin position="502"/>
        <end position="661"/>
    </location>
</feature>
<dbReference type="InterPro" id="IPR050870">
    <property type="entry name" value="FAST_kinase"/>
</dbReference>
<dbReference type="PANTHER" id="PTHR21228">
    <property type="entry name" value="FAST LEU-RICH DOMAIN-CONTAINING"/>
    <property type="match status" value="1"/>
</dbReference>
<name>A0A2V2VNE2_TRYCR</name>
<keyword evidence="1" id="KW-0472">Membrane</keyword>